<gene>
    <name evidence="1" type="ORF">SBF1_5320002</name>
</gene>
<reference evidence="2" key="1">
    <citation type="submission" date="2018-02" db="EMBL/GenBank/DDBJ databases">
        <authorList>
            <person name="Hausmann B."/>
        </authorList>
    </citation>
    <scope>NUCLEOTIDE SEQUENCE [LARGE SCALE GENOMIC DNA]</scope>
    <source>
        <strain evidence="2">Peat soil MAG SbF1</strain>
    </source>
</reference>
<evidence type="ECO:0000313" key="1">
    <source>
        <dbReference type="EMBL" id="SPF51739.1"/>
    </source>
</evidence>
<proteinExistence type="predicted"/>
<evidence type="ECO:0000313" key="2">
    <source>
        <dbReference type="Proteomes" id="UP000238916"/>
    </source>
</evidence>
<organism evidence="1 2">
    <name type="scientific">Candidatus Desulfosporosinus infrequens</name>
    <dbReference type="NCBI Taxonomy" id="2043169"/>
    <lineage>
        <taxon>Bacteria</taxon>
        <taxon>Bacillati</taxon>
        <taxon>Bacillota</taxon>
        <taxon>Clostridia</taxon>
        <taxon>Eubacteriales</taxon>
        <taxon>Desulfitobacteriaceae</taxon>
        <taxon>Desulfosporosinus</taxon>
    </lineage>
</organism>
<dbReference type="EMBL" id="OMOF01000482">
    <property type="protein sequence ID" value="SPF51739.1"/>
    <property type="molecule type" value="Genomic_DNA"/>
</dbReference>
<sequence length="213" mass="24571">MADRIIIEENNAGKVVDSRIFSIDGKRYKSEVTDGWGKTTIRAIKYDDMMKVDNRFFAGYIWPMRQTDYDKNPTNYQISYIDQMAIKEPRYKGFSEYWGPAYILKEFDKIATAPGVNWRGSVNKWIDNAQAAGWITKTDSHDAKIGALAIRFNPTKNLVKVDIVRDIKTNTLVVDSRSGDLRPYTMTLEMDDLKNGKDGFNFLGYIWPVRELI</sequence>
<accession>A0A2U3LIU1</accession>
<dbReference type="AlphaFoldDB" id="A0A2U3LIU1"/>
<protein>
    <submittedName>
        <fullName evidence="1">Uncharacterized protein</fullName>
    </submittedName>
</protein>
<dbReference type="Proteomes" id="UP000238916">
    <property type="component" value="Unassembled WGS sequence"/>
</dbReference>
<name>A0A2U3LIU1_9FIRM</name>